<dbReference type="Gene3D" id="1.10.150.50">
    <property type="entry name" value="Transcription Factor, Ets-1"/>
    <property type="match status" value="1"/>
</dbReference>
<reference evidence="1" key="1">
    <citation type="submission" date="2021-06" db="EMBL/GenBank/DDBJ databases">
        <authorList>
            <person name="Kallberg Y."/>
            <person name="Tangrot J."/>
            <person name="Rosling A."/>
        </authorList>
    </citation>
    <scope>NUCLEOTIDE SEQUENCE</scope>
    <source>
        <strain evidence="1">FL966</strain>
    </source>
</reference>
<dbReference type="EMBL" id="CAJVQA010027645">
    <property type="protein sequence ID" value="CAG8792418.1"/>
    <property type="molecule type" value="Genomic_DNA"/>
</dbReference>
<accession>A0A9N9JQE4</accession>
<dbReference type="PANTHER" id="PTHR33266:SF1">
    <property type="entry name" value="F-BOX DOMAIN-CONTAINING PROTEIN"/>
    <property type="match status" value="1"/>
</dbReference>
<comment type="caution">
    <text evidence="1">The sequence shown here is derived from an EMBL/GenBank/DDBJ whole genome shotgun (WGS) entry which is preliminary data.</text>
</comment>
<dbReference type="InterPro" id="IPR013761">
    <property type="entry name" value="SAM/pointed_sf"/>
</dbReference>
<protein>
    <submittedName>
        <fullName evidence="1">9600_t:CDS:1</fullName>
    </submittedName>
</protein>
<dbReference type="PANTHER" id="PTHR33266">
    <property type="entry name" value="CHROMOSOME 15, WHOLE GENOME SHOTGUN SEQUENCE"/>
    <property type="match status" value="1"/>
</dbReference>
<evidence type="ECO:0000313" key="2">
    <source>
        <dbReference type="Proteomes" id="UP000789759"/>
    </source>
</evidence>
<gene>
    <name evidence="1" type="ORF">CPELLU_LOCUS17096</name>
</gene>
<dbReference type="Proteomes" id="UP000789759">
    <property type="component" value="Unassembled WGS sequence"/>
</dbReference>
<proteinExistence type="predicted"/>
<evidence type="ECO:0000313" key="1">
    <source>
        <dbReference type="EMBL" id="CAG8792418.1"/>
    </source>
</evidence>
<dbReference type="OrthoDB" id="2367476at2759"/>
<name>A0A9N9JQE4_9GLOM</name>
<keyword evidence="2" id="KW-1185">Reference proteome</keyword>
<organism evidence="1 2">
    <name type="scientific">Cetraspora pellucida</name>
    <dbReference type="NCBI Taxonomy" id="1433469"/>
    <lineage>
        <taxon>Eukaryota</taxon>
        <taxon>Fungi</taxon>
        <taxon>Fungi incertae sedis</taxon>
        <taxon>Mucoromycota</taxon>
        <taxon>Glomeromycotina</taxon>
        <taxon>Glomeromycetes</taxon>
        <taxon>Diversisporales</taxon>
        <taxon>Gigasporaceae</taxon>
        <taxon>Cetraspora</taxon>
    </lineage>
</organism>
<dbReference type="AlphaFoldDB" id="A0A9N9JQE4"/>
<sequence>MDMFTFTRKPISLPTINEVKGYKKTDDLIMFLYEQDLELKDKHFTFLQNQELTGQCFLKLNIDTLMQDSLKRGPAEEIAEFINKIKGEKQGKVNELLKDSSYLPRSKEDEEICLDDYEMIKDYYVPYTTLVQANWYTNKNSQEKFWRDVKNRMGDIKFHFMKCSRDSKMTELVKKYLVKKKHIKQKGSVKYLFAFDEACTLVGKKVKSKNIEKNSLFYYIRHALIHLPKKAGIFAVFTDTYSNISNFSPASYLDPSKRVAEAGSQLFGYFIC</sequence>